<dbReference type="AlphaFoldDB" id="A0A915IJP0"/>
<dbReference type="WBParaSite" id="nRc.2.0.1.t14261-RA">
    <property type="protein sequence ID" value="nRc.2.0.1.t14261-RA"/>
    <property type="gene ID" value="nRc.2.0.1.g14261"/>
</dbReference>
<keyword evidence="1" id="KW-1185">Reference proteome</keyword>
<sequence>MICCKAKGTTIVKKDQIFTKWPWELGLIYCLLDPWGRRKKINFTDGILWIHSCRSKQIYSQTKQIYSQTKL</sequence>
<reference evidence="2" key="1">
    <citation type="submission" date="2022-11" db="UniProtKB">
        <authorList>
            <consortium name="WormBaseParasite"/>
        </authorList>
    </citation>
    <scope>IDENTIFICATION</scope>
</reference>
<accession>A0A915IJP0</accession>
<organism evidence="1 2">
    <name type="scientific">Romanomermis culicivorax</name>
    <name type="common">Nematode worm</name>
    <dbReference type="NCBI Taxonomy" id="13658"/>
    <lineage>
        <taxon>Eukaryota</taxon>
        <taxon>Metazoa</taxon>
        <taxon>Ecdysozoa</taxon>
        <taxon>Nematoda</taxon>
        <taxon>Enoplea</taxon>
        <taxon>Dorylaimia</taxon>
        <taxon>Mermithida</taxon>
        <taxon>Mermithoidea</taxon>
        <taxon>Mermithidae</taxon>
        <taxon>Romanomermis</taxon>
    </lineage>
</organism>
<proteinExistence type="predicted"/>
<evidence type="ECO:0000313" key="2">
    <source>
        <dbReference type="WBParaSite" id="nRc.2.0.1.t14261-RA"/>
    </source>
</evidence>
<evidence type="ECO:0000313" key="1">
    <source>
        <dbReference type="Proteomes" id="UP000887565"/>
    </source>
</evidence>
<name>A0A915IJP0_ROMCU</name>
<dbReference type="Proteomes" id="UP000887565">
    <property type="component" value="Unplaced"/>
</dbReference>
<protein>
    <submittedName>
        <fullName evidence="2">Ovule protein</fullName>
    </submittedName>
</protein>